<organism evidence="1 2">
    <name type="scientific">Melastoma candidum</name>
    <dbReference type="NCBI Taxonomy" id="119954"/>
    <lineage>
        <taxon>Eukaryota</taxon>
        <taxon>Viridiplantae</taxon>
        <taxon>Streptophyta</taxon>
        <taxon>Embryophyta</taxon>
        <taxon>Tracheophyta</taxon>
        <taxon>Spermatophyta</taxon>
        <taxon>Magnoliopsida</taxon>
        <taxon>eudicotyledons</taxon>
        <taxon>Gunneridae</taxon>
        <taxon>Pentapetalae</taxon>
        <taxon>rosids</taxon>
        <taxon>malvids</taxon>
        <taxon>Myrtales</taxon>
        <taxon>Melastomataceae</taxon>
        <taxon>Melastomatoideae</taxon>
        <taxon>Melastomateae</taxon>
        <taxon>Melastoma</taxon>
    </lineage>
</organism>
<evidence type="ECO:0000313" key="1">
    <source>
        <dbReference type="EMBL" id="KAI4384919.1"/>
    </source>
</evidence>
<accession>A0ACB9S4Z6</accession>
<proteinExistence type="predicted"/>
<name>A0ACB9S4Z6_9MYRT</name>
<comment type="caution">
    <text evidence="1">The sequence shown here is derived from an EMBL/GenBank/DDBJ whole genome shotgun (WGS) entry which is preliminary data.</text>
</comment>
<dbReference type="EMBL" id="CM042881">
    <property type="protein sequence ID" value="KAI4384919.1"/>
    <property type="molecule type" value="Genomic_DNA"/>
</dbReference>
<protein>
    <submittedName>
        <fullName evidence="1">Uncharacterized protein</fullName>
    </submittedName>
</protein>
<keyword evidence="2" id="KW-1185">Reference proteome</keyword>
<gene>
    <name evidence="1" type="ORF">MLD38_003003</name>
</gene>
<sequence>MIGIHKWLQRRPVNPPPGEPSFPATLPGTVADPTFSGEIPESTTTDDLPSNTESSNGIKALNNSQTSQRWTHISSAIPLAATLPPGLPSTGSGRSRLSPASSTPATASPKAVSPPQLPDTHVKSAAPATMSFPTSLDSVAADSSPCHRDVPSPAANPTAPSFAAETTALHRTSFFAPGPQ</sequence>
<evidence type="ECO:0000313" key="2">
    <source>
        <dbReference type="Proteomes" id="UP001057402"/>
    </source>
</evidence>
<dbReference type="Proteomes" id="UP001057402">
    <property type="component" value="Chromosome 2"/>
</dbReference>
<reference evidence="2" key="1">
    <citation type="journal article" date="2023" name="Front. Plant Sci.">
        <title>Chromosomal-level genome assembly of Melastoma candidum provides insights into trichome evolution.</title>
        <authorList>
            <person name="Zhong Y."/>
            <person name="Wu W."/>
            <person name="Sun C."/>
            <person name="Zou P."/>
            <person name="Liu Y."/>
            <person name="Dai S."/>
            <person name="Zhou R."/>
        </authorList>
    </citation>
    <scope>NUCLEOTIDE SEQUENCE [LARGE SCALE GENOMIC DNA]</scope>
</reference>